<dbReference type="InterPro" id="IPR019775">
    <property type="entry name" value="WD40_repeat_CS"/>
</dbReference>
<reference evidence="5 6" key="1">
    <citation type="journal article" date="2019" name="Nat. Ecol. Evol.">
        <title>Megaphylogeny resolves global patterns of mushroom evolution.</title>
        <authorList>
            <person name="Varga T."/>
            <person name="Krizsan K."/>
            <person name="Foldi C."/>
            <person name="Dima B."/>
            <person name="Sanchez-Garcia M."/>
            <person name="Sanchez-Ramirez S."/>
            <person name="Szollosi G.J."/>
            <person name="Szarkandi J.G."/>
            <person name="Papp V."/>
            <person name="Albert L."/>
            <person name="Andreopoulos W."/>
            <person name="Angelini C."/>
            <person name="Antonin V."/>
            <person name="Barry K.W."/>
            <person name="Bougher N.L."/>
            <person name="Buchanan P."/>
            <person name="Buyck B."/>
            <person name="Bense V."/>
            <person name="Catcheside P."/>
            <person name="Chovatia M."/>
            <person name="Cooper J."/>
            <person name="Damon W."/>
            <person name="Desjardin D."/>
            <person name="Finy P."/>
            <person name="Geml J."/>
            <person name="Haridas S."/>
            <person name="Hughes K."/>
            <person name="Justo A."/>
            <person name="Karasinski D."/>
            <person name="Kautmanova I."/>
            <person name="Kiss B."/>
            <person name="Kocsube S."/>
            <person name="Kotiranta H."/>
            <person name="LaButti K.M."/>
            <person name="Lechner B.E."/>
            <person name="Liimatainen K."/>
            <person name="Lipzen A."/>
            <person name="Lukacs Z."/>
            <person name="Mihaltcheva S."/>
            <person name="Morgado L.N."/>
            <person name="Niskanen T."/>
            <person name="Noordeloos M.E."/>
            <person name="Ohm R.A."/>
            <person name="Ortiz-Santana B."/>
            <person name="Ovrebo C."/>
            <person name="Racz N."/>
            <person name="Riley R."/>
            <person name="Savchenko A."/>
            <person name="Shiryaev A."/>
            <person name="Soop K."/>
            <person name="Spirin V."/>
            <person name="Szebenyi C."/>
            <person name="Tomsovsky M."/>
            <person name="Tulloss R.E."/>
            <person name="Uehling J."/>
            <person name="Grigoriev I.V."/>
            <person name="Vagvolgyi C."/>
            <person name="Papp T."/>
            <person name="Martin F.M."/>
            <person name="Miettinen O."/>
            <person name="Hibbett D.S."/>
            <person name="Nagy L.G."/>
        </authorList>
    </citation>
    <scope>NUCLEOTIDE SEQUENCE [LARGE SCALE GENOMIC DNA]</scope>
    <source>
        <strain evidence="5 6">CBS 962.96</strain>
    </source>
</reference>
<dbReference type="PROSITE" id="PS50082">
    <property type="entry name" value="WD_REPEATS_2"/>
    <property type="match status" value="14"/>
</dbReference>
<feature type="repeat" description="WD" evidence="3">
    <location>
        <begin position="1241"/>
        <end position="1282"/>
    </location>
</feature>
<feature type="repeat" description="WD" evidence="3">
    <location>
        <begin position="1327"/>
        <end position="1362"/>
    </location>
</feature>
<dbReference type="Pfam" id="PF24883">
    <property type="entry name" value="NPHP3_N"/>
    <property type="match status" value="1"/>
</dbReference>
<sequence length="1434" mass="159185">MGKHDKLKNTVKNTAHKIFGNKERNDIIKDSLEASLKILKESSDFNPILKAAVGGVCASLELLNKKSKNKKDMIQMTADLAAKAKELASLKGQGNSSEVENYFEELAGKLQLINTKLREKLDHSALRRTFQADHDAGEIENNCQELQTAYDQCKTQILFKIERDTTKIEKDTTKIERDTTKIERDTAKIVKTLITSKLRNSEQAPHNVGPDKTPCTDGTRVTILNEIMDWVQDSDSPNASLGYWMCGMAGTGKSTIAKSLCLMLEEQQLLAGSFFCSRQIPECRDYHHVIPTIAYQLAYYSCTFGETLEKVLEEDQSIALKEPSDQVKKLLIQPWEAVKKTGRFGGHVPVIVIDALDECENVSEVLKAIVPAIQNKQMPGLKFFFTSRPGKNVSSHLEIDSQVVNSGKVKNFYLHDVEKNLVQEDIRKFLKNKLQDVTDEQIQILVNSSGKLFIYAATTVKYIKGAEEWQKRRLHEVLHSAQGPNPLHIKPMDVLYSKIFEGAISVSERTAEERKESLKVAHTVVSTATPVTCDTISQLLGYDIETVQAIITSLQSVMYINKKDNKVYTFHASFVDYIFSAERSKENYCDQLVHQVLLEEACLSIMDKKLHFNMCNLPSSFLLDKEVEGIEKRIAENIPGELEYCCFFWAYHLEKCPVDEEMISMLEAFIQKKMIFWIEAMFFLDKLPLCLDILEMALKIRLSEENKDMMRQIREMVNMCALGKIQGRTPQLYLSIVPFFMEDIPIFDRFQRLMKVKKAGKRLRQLGSWSTPSRIECLSLSPDGSILATGLENGDIMTWDTKTGLQKGDPFQGHSYQVTSVAFSPDGEGIVSGSWDNTVRVWNAKTGAPEGEPFQGHSNEVTSVAFSPDGERIVSGSKDNTVWVWNARTGAPEGDPFQGHSSWVSSVAFCPDEERIVSGSYDNTVRVWNVKTGAPEGNPFKGHGSGVTSVAFSPDGERIVSGSYDNTVRVWNARTGAPEGDPFQGHSNQVSSVAFSPDGERIVSGSYDDTVRVWNARTGAPEGDPFQGHSSWVTSGAFFPDEERIVSGSYDNTVRVWNARTGTPEGDPLQGHSGSVTSVAFSSDGERIVSGSDDNTVRVWNARTGNPEGDPFQGHSDFVTSVAFSPDGERIVSGSQDSTVRVWNAKTGAPEGDPFQGHSEFVTSVAFSSNGERIVSGSWDNTVRVWNAWTSAPEGNPFQGHRDVVTSVAFSPDGERIVSGSYDKTVRVWNARTGAPEGDPFQGHSDSVRSVTFSPDGERIVSGSDDKTVRVWNARTGAPEGDPFQGHSNRVTSVAFTPDGERIVSGSYDKTVRVWNARTGAPEGDPFQGHSNWVTSVAFSPDGERIVSGSFDNTVRVWSTQNVGQNNHWTLDNDGWVSCPPNPQKVFWIPPEFSQSLSIHQNPLIISQYGSTNISFDNCVYGDDWAQCYSGSDD</sequence>
<keyword evidence="6" id="KW-1185">Reference proteome</keyword>
<dbReference type="EMBL" id="ML179310">
    <property type="protein sequence ID" value="THU91294.1"/>
    <property type="molecule type" value="Genomic_DNA"/>
</dbReference>
<dbReference type="SUPFAM" id="SSF50978">
    <property type="entry name" value="WD40 repeat-like"/>
    <property type="match status" value="2"/>
</dbReference>
<evidence type="ECO:0000256" key="3">
    <source>
        <dbReference type="PROSITE-ProRule" id="PRU00221"/>
    </source>
</evidence>
<feature type="domain" description="Nephrocystin 3-like N-terminal" evidence="4">
    <location>
        <begin position="226"/>
        <end position="388"/>
    </location>
</feature>
<feature type="repeat" description="WD" evidence="3">
    <location>
        <begin position="983"/>
        <end position="1024"/>
    </location>
</feature>
<organism evidence="5 6">
    <name type="scientific">Dendrothele bispora (strain CBS 962.96)</name>
    <dbReference type="NCBI Taxonomy" id="1314807"/>
    <lineage>
        <taxon>Eukaryota</taxon>
        <taxon>Fungi</taxon>
        <taxon>Dikarya</taxon>
        <taxon>Basidiomycota</taxon>
        <taxon>Agaricomycotina</taxon>
        <taxon>Agaricomycetes</taxon>
        <taxon>Agaricomycetidae</taxon>
        <taxon>Agaricales</taxon>
        <taxon>Agaricales incertae sedis</taxon>
        <taxon>Dendrothele</taxon>
    </lineage>
</organism>
<evidence type="ECO:0000256" key="1">
    <source>
        <dbReference type="ARBA" id="ARBA00022574"/>
    </source>
</evidence>
<feature type="repeat" description="WD" evidence="3">
    <location>
        <begin position="1112"/>
        <end position="1153"/>
    </location>
</feature>
<feature type="repeat" description="WD" evidence="3">
    <location>
        <begin position="811"/>
        <end position="852"/>
    </location>
</feature>
<accession>A0A4S8LPP0</accession>
<dbReference type="OrthoDB" id="538223at2759"/>
<feature type="repeat" description="WD" evidence="3">
    <location>
        <begin position="1069"/>
        <end position="1110"/>
    </location>
</feature>
<feature type="repeat" description="WD" evidence="3">
    <location>
        <begin position="897"/>
        <end position="938"/>
    </location>
</feature>
<dbReference type="Gene3D" id="2.130.10.10">
    <property type="entry name" value="YVTN repeat-like/Quinoprotein amine dehydrogenase"/>
    <property type="match status" value="7"/>
</dbReference>
<feature type="repeat" description="WD" evidence="3">
    <location>
        <begin position="775"/>
        <end position="804"/>
    </location>
</feature>
<feature type="repeat" description="WD" evidence="3">
    <location>
        <begin position="1284"/>
        <end position="1325"/>
    </location>
</feature>
<dbReference type="Gene3D" id="3.40.50.300">
    <property type="entry name" value="P-loop containing nucleotide triphosphate hydrolases"/>
    <property type="match status" value="1"/>
</dbReference>
<dbReference type="Proteomes" id="UP000297245">
    <property type="component" value="Unassembled WGS sequence"/>
</dbReference>
<evidence type="ECO:0000313" key="5">
    <source>
        <dbReference type="EMBL" id="THU91294.1"/>
    </source>
</evidence>
<dbReference type="Pfam" id="PF00400">
    <property type="entry name" value="WD40"/>
    <property type="match status" value="14"/>
</dbReference>
<dbReference type="SMART" id="SM00320">
    <property type="entry name" value="WD40"/>
    <property type="match status" value="14"/>
</dbReference>
<dbReference type="InterPro" id="IPR020472">
    <property type="entry name" value="WD40_PAC1"/>
</dbReference>
<evidence type="ECO:0000313" key="6">
    <source>
        <dbReference type="Proteomes" id="UP000297245"/>
    </source>
</evidence>
<dbReference type="InterPro" id="IPR001680">
    <property type="entry name" value="WD40_rpt"/>
</dbReference>
<dbReference type="InterPro" id="IPR015943">
    <property type="entry name" value="WD40/YVTN_repeat-like_dom_sf"/>
</dbReference>
<dbReference type="PROSITE" id="PS50294">
    <property type="entry name" value="WD_REPEATS_REGION"/>
    <property type="match status" value="13"/>
</dbReference>
<dbReference type="PROSITE" id="PS00678">
    <property type="entry name" value="WD_REPEATS_1"/>
    <property type="match status" value="12"/>
</dbReference>
<dbReference type="PANTHER" id="PTHR19879:SF9">
    <property type="entry name" value="TRANSCRIPTION INITIATION FACTOR TFIID SUBUNIT 5"/>
    <property type="match status" value="1"/>
</dbReference>
<feature type="repeat" description="WD" evidence="3">
    <location>
        <begin position="1026"/>
        <end position="1067"/>
    </location>
</feature>
<dbReference type="CDD" id="cd00200">
    <property type="entry name" value="WD40"/>
    <property type="match status" value="2"/>
</dbReference>
<feature type="repeat" description="WD" evidence="3">
    <location>
        <begin position="1155"/>
        <end position="1187"/>
    </location>
</feature>
<gene>
    <name evidence="5" type="ORF">K435DRAFT_841095</name>
</gene>
<feature type="repeat" description="WD" evidence="3">
    <location>
        <begin position="1198"/>
        <end position="1239"/>
    </location>
</feature>
<keyword evidence="1 3" id="KW-0853">WD repeat</keyword>
<dbReference type="PANTHER" id="PTHR19879">
    <property type="entry name" value="TRANSCRIPTION INITIATION FACTOR TFIID"/>
    <property type="match status" value="1"/>
</dbReference>
<feature type="repeat" description="WD" evidence="3">
    <location>
        <begin position="854"/>
        <end position="895"/>
    </location>
</feature>
<evidence type="ECO:0000256" key="2">
    <source>
        <dbReference type="ARBA" id="ARBA00022737"/>
    </source>
</evidence>
<dbReference type="InterPro" id="IPR036322">
    <property type="entry name" value="WD40_repeat_dom_sf"/>
</dbReference>
<dbReference type="SUPFAM" id="SSF52540">
    <property type="entry name" value="P-loop containing nucleoside triphosphate hydrolases"/>
    <property type="match status" value="1"/>
</dbReference>
<dbReference type="SUPFAM" id="SSF50960">
    <property type="entry name" value="TolB, C-terminal domain"/>
    <property type="match status" value="1"/>
</dbReference>
<evidence type="ECO:0000259" key="4">
    <source>
        <dbReference type="Pfam" id="PF24883"/>
    </source>
</evidence>
<keyword evidence="2" id="KW-0677">Repeat</keyword>
<dbReference type="PRINTS" id="PR00320">
    <property type="entry name" value="GPROTEINBRPT"/>
</dbReference>
<feature type="repeat" description="WD" evidence="3">
    <location>
        <begin position="940"/>
        <end position="981"/>
    </location>
</feature>
<dbReference type="InterPro" id="IPR056884">
    <property type="entry name" value="NPHP3-like_N"/>
</dbReference>
<name>A0A4S8LPP0_DENBC</name>
<protein>
    <submittedName>
        <fullName evidence="5">WD40 repeat-like protein</fullName>
    </submittedName>
</protein>
<dbReference type="InterPro" id="IPR027417">
    <property type="entry name" value="P-loop_NTPase"/>
</dbReference>
<proteinExistence type="predicted"/>